<evidence type="ECO:0000313" key="14">
    <source>
        <dbReference type="Proteomes" id="UP001174315"/>
    </source>
</evidence>
<dbReference type="Proteomes" id="UP000191133">
    <property type="component" value="Unassembled WGS sequence"/>
</dbReference>
<keyword evidence="9 10" id="KW-0472">Membrane</keyword>
<dbReference type="Proteomes" id="UP001174315">
    <property type="component" value="Unassembled WGS sequence"/>
</dbReference>
<comment type="similarity">
    <text evidence="3">Belongs to the nicotinamide ribonucleoside (NR) uptake permease (TC 4.B.1) family.</text>
</comment>
<protein>
    <recommendedName>
        <fullName evidence="4">Nicotinamide riboside transporter PnuC</fullName>
    </recommendedName>
</protein>
<evidence type="ECO:0000313" key="12">
    <source>
        <dbReference type="EMBL" id="SLM25854.1"/>
    </source>
</evidence>
<sequence length="194" mass="21289">MSGVALEWTAALFSILGVWLMAKRRLAAWPVGLLSVALYGAVFAEAKLYSDTLLQVAFGGFLVYGWINWRQHAADEGSIRIVPLARGKLLRDLAIGLCGGVALGAGMHTFTDAALPWLDAMLTALSLVGQWWQARRHTACWWVWIVVDVVYVGAYLFKSLHVTAALYVFFLGLALFGLRAWRAAAREPQAVPAQ</sequence>
<evidence type="ECO:0000256" key="3">
    <source>
        <dbReference type="ARBA" id="ARBA00006669"/>
    </source>
</evidence>
<keyword evidence="5" id="KW-0813">Transport</keyword>
<feature type="transmembrane region" description="Helical" evidence="10">
    <location>
        <begin position="139"/>
        <end position="157"/>
    </location>
</feature>
<keyword evidence="7 10" id="KW-0812">Transmembrane</keyword>
<evidence type="ECO:0000313" key="11">
    <source>
        <dbReference type="EMBL" id="MDN8669846.1"/>
    </source>
</evidence>
<evidence type="ECO:0000256" key="6">
    <source>
        <dbReference type="ARBA" id="ARBA00022475"/>
    </source>
</evidence>
<evidence type="ECO:0000256" key="2">
    <source>
        <dbReference type="ARBA" id="ARBA00004651"/>
    </source>
</evidence>
<comment type="function">
    <text evidence="1">Required for nicotinamide riboside transport across the inner membrane.</text>
</comment>
<dbReference type="EMBL" id="JAUKNN010000023">
    <property type="protein sequence ID" value="MDN8669846.1"/>
    <property type="molecule type" value="Genomic_DNA"/>
</dbReference>
<dbReference type="Pfam" id="PF04973">
    <property type="entry name" value="NMN_transporter"/>
    <property type="match status" value="1"/>
</dbReference>
<dbReference type="GO" id="GO:0005886">
    <property type="term" value="C:plasma membrane"/>
    <property type="evidence" value="ECO:0007669"/>
    <property type="project" value="UniProtKB-SubCell"/>
</dbReference>
<dbReference type="AlphaFoldDB" id="A0A1W1H305"/>
<reference evidence="12" key="2">
    <citation type="submission" date="2016-10" db="EMBL/GenBank/DDBJ databases">
        <authorList>
            <person name="de Groot N.N."/>
        </authorList>
    </citation>
    <scope>NUCLEOTIDE SEQUENCE [LARGE SCALE GENOMIC DNA]</scope>
    <source>
        <strain evidence="12">92MFCol6.1</strain>
    </source>
</reference>
<comment type="subcellular location">
    <subcellularLocation>
        <location evidence="2">Cell membrane</location>
        <topology evidence="2">Multi-pass membrane protein</topology>
    </subcellularLocation>
</comment>
<evidence type="ECO:0000256" key="9">
    <source>
        <dbReference type="ARBA" id="ARBA00023136"/>
    </source>
</evidence>
<dbReference type="PANTHER" id="PTHR36122">
    <property type="entry name" value="NICOTINAMIDE RIBOSIDE TRANSPORTER PNUC"/>
    <property type="match status" value="1"/>
</dbReference>
<evidence type="ECO:0000256" key="4">
    <source>
        <dbReference type="ARBA" id="ARBA00017522"/>
    </source>
</evidence>
<feature type="transmembrane region" description="Helical" evidence="10">
    <location>
        <begin position="163"/>
        <end position="181"/>
    </location>
</feature>
<reference evidence="13" key="1">
    <citation type="submission" date="2016-10" db="EMBL/GenBank/DDBJ databases">
        <authorList>
            <person name="Varghese N."/>
        </authorList>
    </citation>
    <scope>NUCLEOTIDE SEQUENCE [LARGE SCALE GENOMIC DNA]</scope>
    <source>
        <strain evidence="13">92MFCol6.1</strain>
    </source>
</reference>
<gene>
    <name evidence="11" type="primary">pnuC</name>
    <name evidence="11" type="ORF">Q0S36_10935</name>
    <name evidence="12" type="ORF">SAMN04488690_3608</name>
</gene>
<dbReference type="NCBIfam" id="TIGR01528">
    <property type="entry name" value="NMN_trans_PnuC"/>
    <property type="match status" value="1"/>
</dbReference>
<keyword evidence="14" id="KW-1185">Reference proteome</keyword>
<evidence type="ECO:0000256" key="7">
    <source>
        <dbReference type="ARBA" id="ARBA00022692"/>
    </source>
</evidence>
<evidence type="ECO:0000256" key="8">
    <source>
        <dbReference type="ARBA" id="ARBA00022989"/>
    </source>
</evidence>
<name>A0A1W1H305_9GAMM</name>
<feature type="transmembrane region" description="Helical" evidence="10">
    <location>
        <begin position="27"/>
        <end position="46"/>
    </location>
</feature>
<dbReference type="RefSeq" id="WP_025875884.1">
    <property type="nucleotide sequence ID" value="NZ_CBCSJV010000030.1"/>
</dbReference>
<dbReference type="InterPro" id="IPR006419">
    <property type="entry name" value="NMN_transpt_PnuC"/>
</dbReference>
<dbReference type="PANTHER" id="PTHR36122:SF2">
    <property type="entry name" value="NICOTINAMIDE RIBOSIDE TRANSPORTER PNUC"/>
    <property type="match status" value="1"/>
</dbReference>
<feature type="transmembrane region" description="Helical" evidence="10">
    <location>
        <begin position="6"/>
        <end position="22"/>
    </location>
</feature>
<keyword evidence="6" id="KW-1003">Cell membrane</keyword>
<evidence type="ECO:0000313" key="13">
    <source>
        <dbReference type="Proteomes" id="UP000191133"/>
    </source>
</evidence>
<feature type="transmembrane region" description="Helical" evidence="10">
    <location>
        <begin position="52"/>
        <end position="69"/>
    </location>
</feature>
<organism evidence="12 13">
    <name type="scientific">Stenotrophomonas indicatrix</name>
    <dbReference type="NCBI Taxonomy" id="2045451"/>
    <lineage>
        <taxon>Bacteria</taxon>
        <taxon>Pseudomonadati</taxon>
        <taxon>Pseudomonadota</taxon>
        <taxon>Gammaproteobacteria</taxon>
        <taxon>Lysobacterales</taxon>
        <taxon>Lysobacteraceae</taxon>
        <taxon>Stenotrophomonas</taxon>
    </lineage>
</organism>
<keyword evidence="8 10" id="KW-1133">Transmembrane helix</keyword>
<proteinExistence type="inferred from homology"/>
<accession>A0A1W1H305</accession>
<evidence type="ECO:0000256" key="1">
    <source>
        <dbReference type="ARBA" id="ARBA00002672"/>
    </source>
</evidence>
<dbReference type="EMBL" id="FWEU01000005">
    <property type="protein sequence ID" value="SLM25854.1"/>
    <property type="molecule type" value="Genomic_DNA"/>
</dbReference>
<dbReference type="GO" id="GO:0034257">
    <property type="term" value="F:nicotinamide riboside transmembrane transporter activity"/>
    <property type="evidence" value="ECO:0007669"/>
    <property type="project" value="InterPro"/>
</dbReference>
<evidence type="ECO:0000256" key="10">
    <source>
        <dbReference type="SAM" id="Phobius"/>
    </source>
</evidence>
<evidence type="ECO:0000256" key="5">
    <source>
        <dbReference type="ARBA" id="ARBA00022448"/>
    </source>
</evidence>
<reference evidence="11" key="3">
    <citation type="submission" date="2023-07" db="EMBL/GenBank/DDBJ databases">
        <title>Stenotrophomonas isolates from soil.</title>
        <authorList>
            <person name="Sharma V."/>
            <person name="Zur-Pinska J."/>
            <person name="Hay A.G."/>
        </authorList>
    </citation>
    <scope>NUCLEOTIDE SEQUENCE</scope>
    <source>
        <strain evidence="11">C2</strain>
    </source>
</reference>